<dbReference type="InterPro" id="IPR000408">
    <property type="entry name" value="Reg_chr_condens"/>
</dbReference>
<feature type="domain" description="RCC1-like" evidence="4">
    <location>
        <begin position="3"/>
        <end position="389"/>
    </location>
</feature>
<dbReference type="GeneID" id="81379280"/>
<reference evidence="5" key="1">
    <citation type="submission" date="2022-11" db="EMBL/GenBank/DDBJ databases">
        <authorList>
            <person name="Petersen C."/>
        </authorList>
    </citation>
    <scope>NUCLEOTIDE SEQUENCE</scope>
    <source>
        <strain evidence="5">IBT 23319</strain>
    </source>
</reference>
<feature type="repeat" description="RCC1" evidence="3">
    <location>
        <begin position="302"/>
        <end position="339"/>
    </location>
</feature>
<organism evidence="5 6">
    <name type="scientific">Penicillium citrinum</name>
    <dbReference type="NCBI Taxonomy" id="5077"/>
    <lineage>
        <taxon>Eukaryota</taxon>
        <taxon>Fungi</taxon>
        <taxon>Dikarya</taxon>
        <taxon>Ascomycota</taxon>
        <taxon>Pezizomycotina</taxon>
        <taxon>Eurotiomycetes</taxon>
        <taxon>Eurotiomycetidae</taxon>
        <taxon>Eurotiales</taxon>
        <taxon>Aspergillaceae</taxon>
        <taxon>Penicillium</taxon>
    </lineage>
</organism>
<dbReference type="InterPro" id="IPR009091">
    <property type="entry name" value="RCC1/BLIP-II"/>
</dbReference>
<accession>A0A9W9PEC3</accession>
<dbReference type="PROSITE" id="PS50012">
    <property type="entry name" value="RCC1_3"/>
    <property type="match status" value="4"/>
</dbReference>
<dbReference type="PRINTS" id="PR00633">
    <property type="entry name" value="RCCNDNSATION"/>
</dbReference>
<dbReference type="RefSeq" id="XP_056505870.1">
    <property type="nucleotide sequence ID" value="XM_056640113.1"/>
</dbReference>
<dbReference type="Pfam" id="PF25390">
    <property type="entry name" value="WD40_RLD"/>
    <property type="match status" value="1"/>
</dbReference>
<dbReference type="EMBL" id="JAPQKT010000001">
    <property type="protein sequence ID" value="KAJ5242866.1"/>
    <property type="molecule type" value="Genomic_DNA"/>
</dbReference>
<dbReference type="Proteomes" id="UP001147733">
    <property type="component" value="Unassembled WGS sequence"/>
</dbReference>
<dbReference type="AlphaFoldDB" id="A0A9W9PEC3"/>
<evidence type="ECO:0000256" key="1">
    <source>
        <dbReference type="ARBA" id="ARBA00022658"/>
    </source>
</evidence>
<evidence type="ECO:0000256" key="2">
    <source>
        <dbReference type="ARBA" id="ARBA00022737"/>
    </source>
</evidence>
<sequence length="397" mass="41673">MKLFAFGSNGSGQLAIGHTEDVSTPKKCLFTSAAPNDKITKIAAGGNHTLLLTESGHVYAAGCNEDGRCGVLQGQQDENEHSSIGENILAFRRVVLTDPSTANVVDTFSCISATWEGSILVPITRDRVFVLGSSPKGELGLGEERTVIKTGVMIPDFPPVGTKIVSLASGMGHSVAVLSTGEVYGWGGSRKGQLGESLKEGKIAWSPGKVEGVPFGVTGAVCGREFTVLIGEKSLGEFVVLGDKANRWGIMDIPDSLLGREGGRKEIFDVGASWHGIYVHVSGLELKDSSNSTDPRSTVAAGSLVAWGRNDRGQLSPPGFPSVVEIGVGSEHVLALLENGSVATFGWSEHGNCGPDTDSRGNVAGKYNLISLPDEDRPDGRVIRVEGGCATSWLIVE</sequence>
<keyword evidence="2" id="KW-0677">Repeat</keyword>
<feature type="repeat" description="RCC1" evidence="3">
    <location>
        <begin position="181"/>
        <end position="233"/>
    </location>
</feature>
<feature type="repeat" description="RCC1" evidence="3">
    <location>
        <begin position="126"/>
        <end position="180"/>
    </location>
</feature>
<dbReference type="PANTHER" id="PTHR45982">
    <property type="entry name" value="REGULATOR OF CHROMOSOME CONDENSATION"/>
    <property type="match status" value="1"/>
</dbReference>
<dbReference type="SUPFAM" id="SSF50985">
    <property type="entry name" value="RCC1/BLIP-II"/>
    <property type="match status" value="1"/>
</dbReference>
<dbReference type="PANTHER" id="PTHR45982:SF5">
    <property type="entry name" value="RCC DOMAIN-CONTAINING PROTEIN ATS1"/>
    <property type="match status" value="1"/>
</dbReference>
<protein>
    <recommendedName>
        <fullName evidence="4">RCC1-like domain-containing protein</fullName>
    </recommendedName>
</protein>
<dbReference type="InterPro" id="IPR058923">
    <property type="entry name" value="RCC1-like_dom"/>
</dbReference>
<comment type="caution">
    <text evidence="5">The sequence shown here is derived from an EMBL/GenBank/DDBJ whole genome shotgun (WGS) entry which is preliminary data.</text>
</comment>
<keyword evidence="6" id="KW-1185">Reference proteome</keyword>
<dbReference type="OrthoDB" id="5370059at2759"/>
<evidence type="ECO:0000256" key="3">
    <source>
        <dbReference type="PROSITE-ProRule" id="PRU00235"/>
    </source>
</evidence>
<reference evidence="5" key="2">
    <citation type="journal article" date="2023" name="IMA Fungus">
        <title>Comparative genomic study of the Penicillium genus elucidates a diverse pangenome and 15 lateral gene transfer events.</title>
        <authorList>
            <person name="Petersen C."/>
            <person name="Sorensen T."/>
            <person name="Nielsen M.R."/>
            <person name="Sondergaard T.E."/>
            <person name="Sorensen J.L."/>
            <person name="Fitzpatrick D.A."/>
            <person name="Frisvad J.C."/>
            <person name="Nielsen K.L."/>
        </authorList>
    </citation>
    <scope>NUCLEOTIDE SEQUENCE</scope>
    <source>
        <strain evidence="5">IBT 23319</strain>
    </source>
</reference>
<feature type="repeat" description="RCC1" evidence="3">
    <location>
        <begin position="1"/>
        <end position="55"/>
    </location>
</feature>
<name>A0A9W9PEC3_PENCI</name>
<dbReference type="InterPro" id="IPR051553">
    <property type="entry name" value="Ran_GTPase-activating"/>
</dbReference>
<dbReference type="PROSITE" id="PS00626">
    <property type="entry name" value="RCC1_2"/>
    <property type="match status" value="2"/>
</dbReference>
<gene>
    <name evidence="5" type="ORF">N7469_001193</name>
</gene>
<evidence type="ECO:0000259" key="4">
    <source>
        <dbReference type="Pfam" id="PF25390"/>
    </source>
</evidence>
<evidence type="ECO:0000313" key="5">
    <source>
        <dbReference type="EMBL" id="KAJ5242866.1"/>
    </source>
</evidence>
<evidence type="ECO:0000313" key="6">
    <source>
        <dbReference type="Proteomes" id="UP001147733"/>
    </source>
</evidence>
<dbReference type="Gene3D" id="2.130.10.30">
    <property type="entry name" value="Regulator of chromosome condensation 1/beta-lactamase-inhibitor protein II"/>
    <property type="match status" value="2"/>
</dbReference>
<proteinExistence type="predicted"/>
<keyword evidence="1" id="KW-0344">Guanine-nucleotide releasing factor</keyword>